<keyword evidence="4" id="KW-0812">Transmembrane</keyword>
<keyword evidence="7" id="KW-0472">Membrane</keyword>
<organism evidence="11 12">
    <name type="scientific">Bombus bifarius</name>
    <dbReference type="NCBI Taxonomy" id="103933"/>
    <lineage>
        <taxon>Eukaryota</taxon>
        <taxon>Metazoa</taxon>
        <taxon>Ecdysozoa</taxon>
        <taxon>Arthropoda</taxon>
        <taxon>Hexapoda</taxon>
        <taxon>Insecta</taxon>
        <taxon>Pterygota</taxon>
        <taxon>Neoptera</taxon>
        <taxon>Endopterygota</taxon>
        <taxon>Hymenoptera</taxon>
        <taxon>Apocrita</taxon>
        <taxon>Aculeata</taxon>
        <taxon>Apoidea</taxon>
        <taxon>Anthophila</taxon>
        <taxon>Apidae</taxon>
        <taxon>Bombus</taxon>
        <taxon>Pyrobombus</taxon>
    </lineage>
</organism>
<accession>A0A6P8N8D3</accession>
<keyword evidence="6" id="KW-1133">Transmembrane helix</keyword>
<dbReference type="AlphaFoldDB" id="A0A6P8N8D3"/>
<name>A0A6P8N8D3_9HYME</name>
<dbReference type="Proteomes" id="UP000515164">
    <property type="component" value="Unplaced"/>
</dbReference>
<evidence type="ECO:0000256" key="7">
    <source>
        <dbReference type="ARBA" id="ARBA00023136"/>
    </source>
</evidence>
<keyword evidence="9" id="KW-0807">Transducer</keyword>
<sequence length="100" mass="11279">MIGSFAHIIFFTYICHGLVEESTNVSIASYSGWWVCLPMSKTGKKIRKDMKMMMMKAMRPCQLTAGGFFPVNLETSTALISSTMSYFALMRESSMRVAEQ</sequence>
<comment type="subcellular location">
    <subcellularLocation>
        <location evidence="1">Cell membrane</location>
        <topology evidence="1">Multi-pass membrane protein</topology>
    </subcellularLocation>
</comment>
<evidence type="ECO:0000256" key="10">
    <source>
        <dbReference type="SAM" id="SignalP"/>
    </source>
</evidence>
<reference evidence="12" key="1">
    <citation type="submission" date="2025-08" db="UniProtKB">
        <authorList>
            <consortium name="RefSeq"/>
        </authorList>
    </citation>
    <scope>IDENTIFICATION</scope>
    <source>
        <tissue evidence="12">Muscle</tissue>
    </source>
</reference>
<dbReference type="GO" id="GO:0005886">
    <property type="term" value="C:plasma membrane"/>
    <property type="evidence" value="ECO:0007669"/>
    <property type="project" value="UniProtKB-SubCell"/>
</dbReference>
<dbReference type="GO" id="GO:0007165">
    <property type="term" value="P:signal transduction"/>
    <property type="evidence" value="ECO:0007669"/>
    <property type="project" value="UniProtKB-KW"/>
</dbReference>
<feature type="signal peptide" evidence="10">
    <location>
        <begin position="1"/>
        <end position="17"/>
    </location>
</feature>
<keyword evidence="10" id="KW-0732">Signal</keyword>
<evidence type="ECO:0000256" key="4">
    <source>
        <dbReference type="ARBA" id="ARBA00022692"/>
    </source>
</evidence>
<evidence type="ECO:0000256" key="2">
    <source>
        <dbReference type="ARBA" id="ARBA00022475"/>
    </source>
</evidence>
<dbReference type="InterPro" id="IPR004117">
    <property type="entry name" value="7tm6_olfct_rcpt"/>
</dbReference>
<evidence type="ECO:0000256" key="9">
    <source>
        <dbReference type="ARBA" id="ARBA00023224"/>
    </source>
</evidence>
<dbReference type="GO" id="GO:0005549">
    <property type="term" value="F:odorant binding"/>
    <property type="evidence" value="ECO:0007669"/>
    <property type="project" value="InterPro"/>
</dbReference>
<dbReference type="PANTHER" id="PTHR21137:SF35">
    <property type="entry name" value="ODORANT RECEPTOR 19A-RELATED"/>
    <property type="match status" value="1"/>
</dbReference>
<dbReference type="Pfam" id="PF02949">
    <property type="entry name" value="7tm_6"/>
    <property type="match status" value="1"/>
</dbReference>
<dbReference type="KEGG" id="bbif:117214587"/>
<evidence type="ECO:0000256" key="6">
    <source>
        <dbReference type="ARBA" id="ARBA00022989"/>
    </source>
</evidence>
<keyword evidence="8" id="KW-0675">Receptor</keyword>
<keyword evidence="5" id="KW-0552">Olfaction</keyword>
<evidence type="ECO:0000313" key="12">
    <source>
        <dbReference type="RefSeq" id="XP_033316689.1"/>
    </source>
</evidence>
<keyword evidence="11" id="KW-1185">Reference proteome</keyword>
<dbReference type="PANTHER" id="PTHR21137">
    <property type="entry name" value="ODORANT RECEPTOR"/>
    <property type="match status" value="1"/>
</dbReference>
<keyword evidence="3" id="KW-0716">Sensory transduction</keyword>
<feature type="chain" id="PRO_5027724324" evidence="10">
    <location>
        <begin position="18"/>
        <end position="100"/>
    </location>
</feature>
<dbReference type="RefSeq" id="XP_033316689.1">
    <property type="nucleotide sequence ID" value="XM_033460798.1"/>
</dbReference>
<dbReference type="GO" id="GO:0004984">
    <property type="term" value="F:olfactory receptor activity"/>
    <property type="evidence" value="ECO:0007669"/>
    <property type="project" value="InterPro"/>
</dbReference>
<evidence type="ECO:0000256" key="3">
    <source>
        <dbReference type="ARBA" id="ARBA00022606"/>
    </source>
</evidence>
<protein>
    <submittedName>
        <fullName evidence="12">Odorant receptor 30a-like</fullName>
    </submittedName>
</protein>
<evidence type="ECO:0000256" key="8">
    <source>
        <dbReference type="ARBA" id="ARBA00023170"/>
    </source>
</evidence>
<evidence type="ECO:0000256" key="5">
    <source>
        <dbReference type="ARBA" id="ARBA00022725"/>
    </source>
</evidence>
<dbReference type="GeneID" id="117214587"/>
<evidence type="ECO:0000313" key="11">
    <source>
        <dbReference type="Proteomes" id="UP000515164"/>
    </source>
</evidence>
<keyword evidence="2" id="KW-1003">Cell membrane</keyword>
<evidence type="ECO:0000256" key="1">
    <source>
        <dbReference type="ARBA" id="ARBA00004651"/>
    </source>
</evidence>
<gene>
    <name evidence="12" type="primary">LOC117214587</name>
</gene>
<proteinExistence type="predicted"/>